<evidence type="ECO:0000256" key="1">
    <source>
        <dbReference type="ARBA" id="ARBA00006295"/>
    </source>
</evidence>
<dbReference type="Pfam" id="PF02195">
    <property type="entry name" value="ParB_N"/>
    <property type="match status" value="1"/>
</dbReference>
<dbReference type="Pfam" id="PF17762">
    <property type="entry name" value="HTH_ParB"/>
    <property type="match status" value="1"/>
</dbReference>
<sequence>MSERRRGLGRGLGALIPAAPTEKNPAQTAVGGTVAPSPAAVPVLTTDRGVAAAKVTTLPAVSHETEELSVFGVAGGVETPAPPMGAHFAEIPLDDIAPNPRQPREVFDEDALQELVTSIQEVGLLQPVVVRQLGPSRYELIMGERRWRACREAGLDAIPAIVRATDDDKLLLDALLENLHRAQLNPLEEAAAYDQLLKDFNCTHDQLADRIGRSRPQVSNTLRLLKLSPAVQRRVAAGVLSAGHARALLSVDDSEEQDRLAHRIVAEGLSVRAVEEIVTLMGSRPQTTTRAKGPRAGARVSPALSNLATRLSDRFETRVKVDLGQKKGKITVEFASMEDLERILGTLAPGEGPALHQGLHDGDSSASEGSEEFED</sequence>
<dbReference type="PANTHER" id="PTHR33375">
    <property type="entry name" value="CHROMOSOME-PARTITIONING PROTEIN PARB-RELATED"/>
    <property type="match status" value="1"/>
</dbReference>
<dbReference type="SUPFAM" id="SSF109709">
    <property type="entry name" value="KorB DNA-binding domain-like"/>
    <property type="match status" value="1"/>
</dbReference>
<evidence type="ECO:0000313" key="7">
    <source>
        <dbReference type="Proteomes" id="UP001474181"/>
    </source>
</evidence>
<evidence type="ECO:0000256" key="4">
    <source>
        <dbReference type="SAM" id="MobiDB-lite"/>
    </source>
</evidence>
<evidence type="ECO:0000313" key="6">
    <source>
        <dbReference type="EMBL" id="MER7180267.1"/>
    </source>
</evidence>
<dbReference type="Proteomes" id="UP001474181">
    <property type="component" value="Unassembled WGS sequence"/>
</dbReference>
<dbReference type="Pfam" id="PF23552">
    <property type="entry name" value="ParB_C"/>
    <property type="match status" value="1"/>
</dbReference>
<gene>
    <name evidence="6" type="ORF">ABT404_12430</name>
</gene>
<dbReference type="NCBIfam" id="TIGR00180">
    <property type="entry name" value="parB_part"/>
    <property type="match status" value="1"/>
</dbReference>
<dbReference type="SUPFAM" id="SSF110849">
    <property type="entry name" value="ParB/Sulfiredoxin"/>
    <property type="match status" value="1"/>
</dbReference>
<organism evidence="6 7">
    <name type="scientific">Streptomyces hyaluromycini</name>
    <dbReference type="NCBI Taxonomy" id="1377993"/>
    <lineage>
        <taxon>Bacteria</taxon>
        <taxon>Bacillati</taxon>
        <taxon>Actinomycetota</taxon>
        <taxon>Actinomycetes</taxon>
        <taxon>Kitasatosporales</taxon>
        <taxon>Streptomycetaceae</taxon>
        <taxon>Streptomyces</taxon>
    </lineage>
</organism>
<evidence type="ECO:0000256" key="2">
    <source>
        <dbReference type="ARBA" id="ARBA00022829"/>
    </source>
</evidence>
<feature type="domain" description="ParB-like N-terminal" evidence="5">
    <location>
        <begin position="89"/>
        <end position="179"/>
    </location>
</feature>
<dbReference type="InterPro" id="IPR050336">
    <property type="entry name" value="Chromosome_partition/occlusion"/>
</dbReference>
<comment type="caution">
    <text evidence="6">The sequence shown here is derived from an EMBL/GenBank/DDBJ whole genome shotgun (WGS) entry which is preliminary data.</text>
</comment>
<dbReference type="EMBL" id="JBEPEK010000068">
    <property type="protein sequence ID" value="MER7180267.1"/>
    <property type="molecule type" value="Genomic_DNA"/>
</dbReference>
<feature type="region of interest" description="Disordered" evidence="4">
    <location>
        <begin position="1"/>
        <end position="33"/>
    </location>
</feature>
<dbReference type="InterPro" id="IPR041468">
    <property type="entry name" value="HTH_ParB/Spo0J"/>
</dbReference>
<evidence type="ECO:0000259" key="5">
    <source>
        <dbReference type="SMART" id="SM00470"/>
    </source>
</evidence>
<dbReference type="SMART" id="SM00470">
    <property type="entry name" value="ParB"/>
    <property type="match status" value="1"/>
</dbReference>
<comment type="similarity">
    <text evidence="1">Belongs to the ParB family.</text>
</comment>
<dbReference type="InterPro" id="IPR004437">
    <property type="entry name" value="ParB/RepB/Spo0J"/>
</dbReference>
<dbReference type="InterPro" id="IPR003115">
    <property type="entry name" value="ParB_N"/>
</dbReference>
<reference evidence="6 7" key="1">
    <citation type="submission" date="2024-06" db="EMBL/GenBank/DDBJ databases">
        <title>The Natural Products Discovery Center: Release of the First 8490 Sequenced Strains for Exploring Actinobacteria Biosynthetic Diversity.</title>
        <authorList>
            <person name="Kalkreuter E."/>
            <person name="Kautsar S.A."/>
            <person name="Yang D."/>
            <person name="Bader C.D."/>
            <person name="Teijaro C.N."/>
            <person name="Fluegel L."/>
            <person name="Davis C.M."/>
            <person name="Simpson J.R."/>
            <person name="Lauterbach L."/>
            <person name="Steele A.D."/>
            <person name="Gui C."/>
            <person name="Meng S."/>
            <person name="Li G."/>
            <person name="Viehrig K."/>
            <person name="Ye F."/>
            <person name="Su P."/>
            <person name="Kiefer A.F."/>
            <person name="Nichols A."/>
            <person name="Cepeda A.J."/>
            <person name="Yan W."/>
            <person name="Fan B."/>
            <person name="Jiang Y."/>
            <person name="Adhikari A."/>
            <person name="Zheng C.-J."/>
            <person name="Schuster L."/>
            <person name="Cowan T.M."/>
            <person name="Smanski M.J."/>
            <person name="Chevrette M.G."/>
            <person name="De Carvalho L.P.S."/>
            <person name="Shen B."/>
        </authorList>
    </citation>
    <scope>NUCLEOTIDE SEQUENCE [LARGE SCALE GENOMIC DNA]</scope>
    <source>
        <strain evidence="6 7">NPDC000234</strain>
    </source>
</reference>
<dbReference type="Gene3D" id="3.90.1530.30">
    <property type="match status" value="1"/>
</dbReference>
<dbReference type="Gene3D" id="1.10.10.2830">
    <property type="match status" value="1"/>
</dbReference>
<name>A0ABV1WU33_9ACTN</name>
<dbReference type="InterPro" id="IPR057240">
    <property type="entry name" value="ParB_dimer_C"/>
</dbReference>
<accession>A0ABV1WU33</accession>
<proteinExistence type="inferred from homology"/>
<evidence type="ECO:0000256" key="3">
    <source>
        <dbReference type="ARBA" id="ARBA00023125"/>
    </source>
</evidence>
<keyword evidence="3" id="KW-0238">DNA-binding</keyword>
<keyword evidence="2" id="KW-0159">Chromosome partition</keyword>
<feature type="region of interest" description="Disordered" evidence="4">
    <location>
        <begin position="346"/>
        <end position="375"/>
    </location>
</feature>
<dbReference type="InterPro" id="IPR036086">
    <property type="entry name" value="ParB/Sulfiredoxin_sf"/>
</dbReference>
<dbReference type="RefSeq" id="WP_350780183.1">
    <property type="nucleotide sequence ID" value="NZ_JBEPEK010000068.1"/>
</dbReference>
<dbReference type="PANTHER" id="PTHR33375:SF1">
    <property type="entry name" value="CHROMOSOME-PARTITIONING PROTEIN PARB-RELATED"/>
    <property type="match status" value="1"/>
</dbReference>
<dbReference type="CDD" id="cd16393">
    <property type="entry name" value="SPO0J_N"/>
    <property type="match status" value="1"/>
</dbReference>
<keyword evidence="7" id="KW-1185">Reference proteome</keyword>
<protein>
    <submittedName>
        <fullName evidence="6">ParB/RepB/Spo0J family partition protein</fullName>
    </submittedName>
</protein>